<proteinExistence type="predicted"/>
<dbReference type="SUPFAM" id="SSF160467">
    <property type="entry name" value="PH0987 N-terminal domain-like"/>
    <property type="match status" value="1"/>
</dbReference>
<dbReference type="InterPro" id="IPR003778">
    <property type="entry name" value="CT_A_B"/>
</dbReference>
<evidence type="ECO:0000256" key="2">
    <source>
        <dbReference type="ARBA" id="ARBA00022801"/>
    </source>
</evidence>
<dbReference type="SMART" id="SM00797">
    <property type="entry name" value="AHS2"/>
    <property type="match status" value="1"/>
</dbReference>
<reference evidence="7" key="1">
    <citation type="journal article" date="2021" name="PeerJ">
        <title>Extensive microbial diversity within the chicken gut microbiome revealed by metagenomics and culture.</title>
        <authorList>
            <person name="Gilroy R."/>
            <person name="Ravi A."/>
            <person name="Getino M."/>
            <person name="Pursley I."/>
            <person name="Horton D.L."/>
            <person name="Alikhan N.F."/>
            <person name="Baker D."/>
            <person name="Gharbi K."/>
            <person name="Hall N."/>
            <person name="Watson M."/>
            <person name="Adriaenssens E.M."/>
            <person name="Foster-Nyarko E."/>
            <person name="Jarju S."/>
            <person name="Secka A."/>
            <person name="Antonio M."/>
            <person name="Oren A."/>
            <person name="Chaudhuri R.R."/>
            <person name="La Ragione R."/>
            <person name="Hildebrand F."/>
            <person name="Pallen M.J."/>
        </authorList>
    </citation>
    <scope>NUCLEOTIDE SEQUENCE</scope>
    <source>
        <strain evidence="7">ChiGjej5B5-22894</strain>
    </source>
</reference>
<keyword evidence="3" id="KW-0067">ATP-binding</keyword>
<dbReference type="Gene3D" id="3.30.1360.40">
    <property type="match status" value="1"/>
</dbReference>
<evidence type="ECO:0000256" key="4">
    <source>
        <dbReference type="SAM" id="MobiDB-lite"/>
    </source>
</evidence>
<keyword evidence="1" id="KW-0547">Nucleotide-binding</keyword>
<evidence type="ECO:0000313" key="8">
    <source>
        <dbReference type="Proteomes" id="UP000742460"/>
    </source>
</evidence>
<dbReference type="PANTHER" id="PTHR43309">
    <property type="entry name" value="5-OXOPROLINASE SUBUNIT C"/>
    <property type="match status" value="1"/>
</dbReference>
<name>A0A921MXH0_9MICO</name>
<dbReference type="SUPFAM" id="SSF50891">
    <property type="entry name" value="Cyclophilin-like"/>
    <property type="match status" value="2"/>
</dbReference>
<dbReference type="InterPro" id="IPR003833">
    <property type="entry name" value="CT_C_D"/>
</dbReference>
<evidence type="ECO:0000259" key="5">
    <source>
        <dbReference type="SMART" id="SM00796"/>
    </source>
</evidence>
<accession>A0A921MXH0</accession>
<dbReference type="EMBL" id="DYUE01000220">
    <property type="protein sequence ID" value="HJG91951.1"/>
    <property type="molecule type" value="Genomic_DNA"/>
</dbReference>
<dbReference type="PANTHER" id="PTHR43309:SF3">
    <property type="entry name" value="5-OXOPROLINASE SUBUNIT C"/>
    <property type="match status" value="1"/>
</dbReference>
<comment type="caution">
    <text evidence="7">The sequence shown here is derived from an EMBL/GenBank/DDBJ whole genome shotgun (WGS) entry which is preliminary data.</text>
</comment>
<evidence type="ECO:0000256" key="1">
    <source>
        <dbReference type="ARBA" id="ARBA00022741"/>
    </source>
</evidence>
<gene>
    <name evidence="7" type="ORF">K8V81_09525</name>
</gene>
<dbReference type="InterPro" id="IPR052708">
    <property type="entry name" value="PxpC"/>
</dbReference>
<feature type="domain" description="Carboxyltransferase" evidence="5">
    <location>
        <begin position="18"/>
        <end position="211"/>
    </location>
</feature>
<dbReference type="GO" id="GO:0016787">
    <property type="term" value="F:hydrolase activity"/>
    <property type="evidence" value="ECO:0007669"/>
    <property type="project" value="UniProtKB-KW"/>
</dbReference>
<keyword evidence="2" id="KW-0378">Hydrolase</keyword>
<evidence type="ECO:0000313" key="7">
    <source>
        <dbReference type="EMBL" id="HJG91951.1"/>
    </source>
</evidence>
<feature type="domain" description="Carboxyltransferase" evidence="6">
    <location>
        <begin position="285"/>
        <end position="595"/>
    </location>
</feature>
<protein>
    <submittedName>
        <fullName evidence="7">Urea amidolyase family protein</fullName>
    </submittedName>
</protein>
<dbReference type="Pfam" id="PF02682">
    <property type="entry name" value="CT_C_D"/>
    <property type="match status" value="1"/>
</dbReference>
<organism evidence="7 8">
    <name type="scientific">Brachybacterium massiliense</name>
    <dbReference type="NCBI Taxonomy" id="1755098"/>
    <lineage>
        <taxon>Bacteria</taxon>
        <taxon>Bacillati</taxon>
        <taxon>Actinomycetota</taxon>
        <taxon>Actinomycetes</taxon>
        <taxon>Micrococcales</taxon>
        <taxon>Dermabacteraceae</taxon>
        <taxon>Brachybacterium</taxon>
    </lineage>
</organism>
<sequence>MTETGAVSGAGAVLPPPLAIHRVGGAALLAEYPGTADVLAAAAALRTLAPTHLIDLVPAERSLLLTGDDARDVAGFTALLRQLPAGEEQDGPGAELTLGIVYDGEDLEQAADLLGMTSQALIAAHAAAEWTAAFGGFAPGFAYLLGAPDTDVAAWDVPRRDEPRSAVPAGAVGLASRYCGIYPRPSPGGWQLIGRSDAALFDPHRNPPALLAPGTRVRFSPQRPTTRLPAPALTRAAREAVALPGRLGRRRPGGAPAESGTPVFEVLSPGPLSLIQDAGRPGLAAIGVSRSGAFDRGAQHRANRAVGNSGGAAVLETLLGPLRLRALEATVVAVDGARAPLEVQRADQDGAAPVRSTDALRGVPIALDPGDLLVLGPAEQGLRLVLAVRGGLRTPGGPVLGALSRDTLSQLGPAPLGAGDVLRAGAAHGLDAVPETVPAAEAVAVAAEHPEPSAAGGHDVPPAADEAHEAGSADETGSAPLLEVPVHAGPRDALLGASALTQLLATTWRVRQDSDRVGVRLEGPPLPLPPGLGTLPSEPMVPGVIQVPPSGLPVVFGPDHPTTGGYPVLAVVTRTGQDRLAQAAPGARLRFTLAD</sequence>
<dbReference type="AlphaFoldDB" id="A0A921MXH0"/>
<dbReference type="Pfam" id="PF02626">
    <property type="entry name" value="CT_A_B"/>
    <property type="match status" value="1"/>
</dbReference>
<evidence type="ECO:0000256" key="3">
    <source>
        <dbReference type="ARBA" id="ARBA00022840"/>
    </source>
</evidence>
<reference evidence="7" key="2">
    <citation type="submission" date="2021-09" db="EMBL/GenBank/DDBJ databases">
        <authorList>
            <person name="Gilroy R."/>
        </authorList>
    </citation>
    <scope>NUCLEOTIDE SEQUENCE</scope>
    <source>
        <strain evidence="7">ChiGjej5B5-22894</strain>
    </source>
</reference>
<dbReference type="SMART" id="SM00796">
    <property type="entry name" value="AHS1"/>
    <property type="match status" value="1"/>
</dbReference>
<dbReference type="InterPro" id="IPR029000">
    <property type="entry name" value="Cyclophilin-like_dom_sf"/>
</dbReference>
<dbReference type="GO" id="GO:0005524">
    <property type="term" value="F:ATP binding"/>
    <property type="evidence" value="ECO:0007669"/>
    <property type="project" value="UniProtKB-KW"/>
</dbReference>
<feature type="region of interest" description="Disordered" evidence="4">
    <location>
        <begin position="450"/>
        <end position="476"/>
    </location>
</feature>
<dbReference type="Proteomes" id="UP000742460">
    <property type="component" value="Unassembled WGS sequence"/>
</dbReference>
<evidence type="ECO:0000259" key="6">
    <source>
        <dbReference type="SMART" id="SM00797"/>
    </source>
</evidence>
<dbReference type="Gene3D" id="2.40.100.10">
    <property type="entry name" value="Cyclophilin-like"/>
    <property type="match status" value="2"/>
</dbReference>